<evidence type="ECO:0000256" key="1">
    <source>
        <dbReference type="HAMAP-Rule" id="MF_01054"/>
    </source>
</evidence>
<feature type="domain" description="ACT" evidence="2">
    <location>
        <begin position="4"/>
        <end position="78"/>
    </location>
</feature>
<dbReference type="PANTHER" id="PTHR34875:SF6">
    <property type="entry name" value="UPF0237 PROTEIN MJ1558"/>
    <property type="match status" value="1"/>
</dbReference>
<dbReference type="EMBL" id="JQIF01000048">
    <property type="protein sequence ID" value="KGJ53098.1"/>
    <property type="molecule type" value="Genomic_DNA"/>
</dbReference>
<dbReference type="InterPro" id="IPR045865">
    <property type="entry name" value="ACT-like_dom_sf"/>
</dbReference>
<dbReference type="HAMAP" id="MF_01054">
    <property type="entry name" value="UPF0237"/>
    <property type="match status" value="1"/>
</dbReference>
<dbReference type="PANTHER" id="PTHR34875">
    <property type="entry name" value="UPF0237 PROTEIN MJ1558"/>
    <property type="match status" value="1"/>
</dbReference>
<dbReference type="Pfam" id="PF13740">
    <property type="entry name" value="ACT_6"/>
    <property type="match status" value="1"/>
</dbReference>
<dbReference type="RefSeq" id="WP_044905546.1">
    <property type="nucleotide sequence ID" value="NZ_JQIF01000048.1"/>
</dbReference>
<dbReference type="InterPro" id="IPR022986">
    <property type="entry name" value="UPF0237_ACT"/>
</dbReference>
<sequence>MRAVVSVIGKDMVGILAKVSAECENANMNVIEVSQTLLQDMFAMIMLIDITKGNTTLADFAAHMEDVGKQSGLTIHVMHEDIFNSMHKI</sequence>
<comment type="caution">
    <text evidence="3">The sequence shown here is derived from an EMBL/GenBank/DDBJ whole genome shotgun (WGS) entry which is preliminary data.</text>
</comment>
<accession>A0A099I853</accession>
<dbReference type="InterPro" id="IPR002912">
    <property type="entry name" value="ACT_dom"/>
</dbReference>
<proteinExistence type="inferred from homology"/>
<dbReference type="SUPFAM" id="SSF55021">
    <property type="entry name" value="ACT-like"/>
    <property type="match status" value="1"/>
</dbReference>
<dbReference type="AlphaFoldDB" id="A0A099I853"/>
<dbReference type="InterPro" id="IPR050990">
    <property type="entry name" value="UPF0237/GcvR_regulator"/>
</dbReference>
<dbReference type="NCBIfam" id="NF001220">
    <property type="entry name" value="PRK00194.1"/>
    <property type="match status" value="1"/>
</dbReference>
<evidence type="ECO:0000313" key="3">
    <source>
        <dbReference type="EMBL" id="KGJ53098.1"/>
    </source>
</evidence>
<protein>
    <recommendedName>
        <fullName evidence="1">UPF0237 protein CIAN88_11545</fullName>
    </recommendedName>
</protein>
<organism evidence="3 4">
    <name type="scientific">Clostridium innocuum</name>
    <dbReference type="NCBI Taxonomy" id="1522"/>
    <lineage>
        <taxon>Bacteria</taxon>
        <taxon>Bacillati</taxon>
        <taxon>Bacillota</taxon>
        <taxon>Clostridia</taxon>
        <taxon>Eubacteriales</taxon>
        <taxon>Clostridiaceae</taxon>
        <taxon>Clostridium</taxon>
    </lineage>
</organism>
<gene>
    <name evidence="3" type="ORF">CIAN88_11545</name>
</gene>
<dbReference type="Proteomes" id="UP000030008">
    <property type="component" value="Unassembled WGS sequence"/>
</dbReference>
<dbReference type="Gene3D" id="3.30.70.260">
    <property type="match status" value="1"/>
</dbReference>
<dbReference type="CDD" id="cd04872">
    <property type="entry name" value="ACT_1ZPV"/>
    <property type="match status" value="1"/>
</dbReference>
<comment type="similarity">
    <text evidence="1">Belongs to the UPF0237 family.</text>
</comment>
<evidence type="ECO:0000259" key="2">
    <source>
        <dbReference type="PROSITE" id="PS51671"/>
    </source>
</evidence>
<evidence type="ECO:0000313" key="4">
    <source>
        <dbReference type="Proteomes" id="UP000030008"/>
    </source>
</evidence>
<name>A0A099I853_CLOIN</name>
<dbReference type="PROSITE" id="PS51671">
    <property type="entry name" value="ACT"/>
    <property type="match status" value="1"/>
</dbReference>
<reference evidence="3 4" key="1">
    <citation type="submission" date="2014-08" db="EMBL/GenBank/DDBJ databases">
        <title>Clostridium innocuum, an unnegligible vancomycin-resistant pathogen causing extra-intestinal infections.</title>
        <authorList>
            <person name="Feng Y."/>
            <person name="Chiu C.-H."/>
        </authorList>
    </citation>
    <scope>NUCLEOTIDE SEQUENCE [LARGE SCALE GENOMIC DNA]</scope>
    <source>
        <strain evidence="3 4">AN88</strain>
    </source>
</reference>